<gene>
    <name evidence="3" type="ORF">DHEL01_v209285</name>
</gene>
<feature type="region of interest" description="Disordered" evidence="1">
    <location>
        <begin position="156"/>
        <end position="185"/>
    </location>
</feature>
<dbReference type="InParanoid" id="A0A2P5HPZ2"/>
<dbReference type="AlphaFoldDB" id="A0A2P5HPZ2"/>
<evidence type="ECO:0000256" key="1">
    <source>
        <dbReference type="SAM" id="MobiDB-lite"/>
    </source>
</evidence>
<dbReference type="InterPro" id="IPR046896">
    <property type="entry name" value="Cup1-like_N"/>
</dbReference>
<evidence type="ECO:0000313" key="3">
    <source>
        <dbReference type="EMBL" id="POS72324.1"/>
    </source>
</evidence>
<sequence>MRRSLVLTPADPTLHVYRGLLRQASYLPPICQPFIRLQIVSRFRRHAPDHAASPQTRRRLRQARHDLRFLYAANNGLVQNLFRILLLVFGRTGSRRRLLVQCLLRQDPPADSAQLEVAIARDTQARTYTAKDGSLAQRAQDWLDKWDTRKLCALAASQARRGPPHSPRPDIKASQTDPAARLPHTNIWERPLPATLARSKLRKEYVRLVNRILPPLPTGDWETLRALALGHPDSSALCQMPQRRPVAVPLRGGHGDQGASTQWSWHAHATEPVRAVERASSRSRRGRTGRPLPGPHGQEAAIGTHTYTPRLMRRLFATVWEMTPTMEARPGVEDKWDITWGRVPKGVPVAATAHATLFEVAPAVTRAGRARGL</sequence>
<comment type="caution">
    <text evidence="3">The sequence shown here is derived from an EMBL/GenBank/DDBJ whole genome shotgun (WGS) entry which is preliminary data.</text>
</comment>
<name>A0A2P5HPZ2_DIAHE</name>
<feature type="domain" description="LYR motif-containing protein Cup1-like N-terminal" evidence="2">
    <location>
        <begin position="16"/>
        <end position="97"/>
    </location>
</feature>
<feature type="region of interest" description="Disordered" evidence="1">
    <location>
        <begin position="251"/>
        <end position="305"/>
    </location>
</feature>
<organism evidence="3 4">
    <name type="scientific">Diaporthe helianthi</name>
    <dbReference type="NCBI Taxonomy" id="158607"/>
    <lineage>
        <taxon>Eukaryota</taxon>
        <taxon>Fungi</taxon>
        <taxon>Dikarya</taxon>
        <taxon>Ascomycota</taxon>
        <taxon>Pezizomycotina</taxon>
        <taxon>Sordariomycetes</taxon>
        <taxon>Sordariomycetidae</taxon>
        <taxon>Diaporthales</taxon>
        <taxon>Diaporthaceae</taxon>
        <taxon>Diaporthe</taxon>
    </lineage>
</organism>
<dbReference type="Pfam" id="PF20263">
    <property type="entry name" value="LYRM2-like"/>
    <property type="match status" value="1"/>
</dbReference>
<dbReference type="CDD" id="cd20273">
    <property type="entry name" value="Complex1_LYR_unchar"/>
    <property type="match status" value="1"/>
</dbReference>
<feature type="compositionally biased region" description="Basic and acidic residues" evidence="1">
    <location>
        <begin position="268"/>
        <end position="280"/>
    </location>
</feature>
<dbReference type="OrthoDB" id="5521299at2759"/>
<dbReference type="Proteomes" id="UP000094444">
    <property type="component" value="Unassembled WGS sequence"/>
</dbReference>
<keyword evidence="4" id="KW-1185">Reference proteome</keyword>
<reference evidence="3" key="1">
    <citation type="submission" date="2017-09" db="EMBL/GenBank/DDBJ databases">
        <title>Polyketide synthases of a Diaporthe helianthi virulent isolate.</title>
        <authorList>
            <person name="Baroncelli R."/>
        </authorList>
    </citation>
    <scope>NUCLEOTIDE SEQUENCE [LARGE SCALE GENOMIC DNA]</scope>
    <source>
        <strain evidence="3">7/96</strain>
    </source>
</reference>
<accession>A0A2P5HPZ2</accession>
<proteinExistence type="predicted"/>
<protein>
    <recommendedName>
        <fullName evidence="2">LYR motif-containing protein Cup1-like N-terminal domain-containing protein</fullName>
    </recommendedName>
</protein>
<dbReference type="EMBL" id="MAVT02001026">
    <property type="protein sequence ID" value="POS72324.1"/>
    <property type="molecule type" value="Genomic_DNA"/>
</dbReference>
<evidence type="ECO:0000313" key="4">
    <source>
        <dbReference type="Proteomes" id="UP000094444"/>
    </source>
</evidence>
<evidence type="ECO:0000259" key="2">
    <source>
        <dbReference type="Pfam" id="PF20263"/>
    </source>
</evidence>